<dbReference type="PANTHER" id="PTHR32343:SF10">
    <property type="entry name" value="RNA-BINDING REGION RNP-1 DOMAIN-CONTAINING PROTEIN"/>
    <property type="match status" value="1"/>
</dbReference>
<dbReference type="PANTHER" id="PTHR32343">
    <property type="entry name" value="SERINE/ARGININE-RICH SPLICING FACTOR"/>
    <property type="match status" value="1"/>
</dbReference>
<dbReference type="Gene3D" id="3.30.70.330">
    <property type="match status" value="1"/>
</dbReference>
<sequence>MSSILASNIPESVPLSKIEHFFSFCGKIDRIQPYELSKAEGEQCVQVKFASPSAVATALLLNGAELEGQAVVVREFNDGNIPHEDAKAGGHAGEFAERQGLAEPKSSASAAGEHESKDEDGDGDIAQELKPKSAIFAEYLSHGYVLGDQLISKAVDYDKKNGFSEKFNKFVKDLDDKYQLEEKGKQLETQQKQFDEKYGISRGVNKYFEKAQSTGLGSKIKDFYTRAVSDAREVHEEAKRLAELKKGAPLSPLISGDKQGTEETAEQASEQATADEKK</sequence>
<evidence type="ECO:0000259" key="3">
    <source>
        <dbReference type="PROSITE" id="PS50102"/>
    </source>
</evidence>
<dbReference type="InterPro" id="IPR000504">
    <property type="entry name" value="RRM_dom"/>
</dbReference>
<gene>
    <name evidence="4" type="ORF">CYBJADRAFT_165405</name>
</gene>
<feature type="domain" description="RRM" evidence="3">
    <location>
        <begin position="2"/>
        <end position="78"/>
    </location>
</feature>
<dbReference type="Pfam" id="PF00076">
    <property type="entry name" value="RRM_1"/>
    <property type="match status" value="1"/>
</dbReference>
<dbReference type="InterPro" id="IPR035979">
    <property type="entry name" value="RBD_domain_sf"/>
</dbReference>
<evidence type="ECO:0000256" key="2">
    <source>
        <dbReference type="SAM" id="MobiDB-lite"/>
    </source>
</evidence>
<feature type="region of interest" description="Disordered" evidence="2">
    <location>
        <begin position="99"/>
        <end position="125"/>
    </location>
</feature>
<accession>A0A1E4S963</accession>
<feature type="region of interest" description="Disordered" evidence="2">
    <location>
        <begin position="239"/>
        <end position="278"/>
    </location>
</feature>
<dbReference type="GO" id="GO:0003723">
    <property type="term" value="F:RNA binding"/>
    <property type="evidence" value="ECO:0007669"/>
    <property type="project" value="UniProtKB-UniRule"/>
</dbReference>
<dbReference type="Proteomes" id="UP000094389">
    <property type="component" value="Unassembled WGS sequence"/>
</dbReference>
<keyword evidence="1" id="KW-0694">RNA-binding</keyword>
<evidence type="ECO:0000256" key="1">
    <source>
        <dbReference type="PROSITE-ProRule" id="PRU00176"/>
    </source>
</evidence>
<dbReference type="STRING" id="983966.A0A1E4S963"/>
<dbReference type="EMBL" id="KV453925">
    <property type="protein sequence ID" value="ODV76055.1"/>
    <property type="molecule type" value="Genomic_DNA"/>
</dbReference>
<evidence type="ECO:0000313" key="4">
    <source>
        <dbReference type="EMBL" id="ODV76055.1"/>
    </source>
</evidence>
<dbReference type="PROSITE" id="PS50102">
    <property type="entry name" value="RRM"/>
    <property type="match status" value="1"/>
</dbReference>
<dbReference type="SUPFAM" id="SSF54928">
    <property type="entry name" value="RNA-binding domain, RBD"/>
    <property type="match status" value="1"/>
</dbReference>
<dbReference type="RefSeq" id="XP_020073094.1">
    <property type="nucleotide sequence ID" value="XM_020214029.1"/>
</dbReference>
<dbReference type="InterPro" id="IPR012677">
    <property type="entry name" value="Nucleotide-bd_a/b_plait_sf"/>
</dbReference>
<name>A0A1E4S963_CYBJN</name>
<dbReference type="GeneID" id="30988425"/>
<proteinExistence type="predicted"/>
<dbReference type="OrthoDB" id="7763451at2759"/>
<organism evidence="4 5">
    <name type="scientific">Cyberlindnera jadinii (strain ATCC 18201 / CBS 1600 / BCRC 20928 / JCM 3617 / NBRC 0987 / NRRL Y-1542)</name>
    <name type="common">Torula yeast</name>
    <name type="synonym">Candida utilis</name>
    <dbReference type="NCBI Taxonomy" id="983966"/>
    <lineage>
        <taxon>Eukaryota</taxon>
        <taxon>Fungi</taxon>
        <taxon>Dikarya</taxon>
        <taxon>Ascomycota</taxon>
        <taxon>Saccharomycotina</taxon>
        <taxon>Saccharomycetes</taxon>
        <taxon>Phaffomycetales</taxon>
        <taxon>Phaffomycetaceae</taxon>
        <taxon>Cyberlindnera</taxon>
    </lineage>
</organism>
<dbReference type="AlphaFoldDB" id="A0A1E4S963"/>
<dbReference type="OMA" id="IEMRSET"/>
<reference evidence="4 5" key="1">
    <citation type="journal article" date="2016" name="Proc. Natl. Acad. Sci. U.S.A.">
        <title>Comparative genomics of biotechnologically important yeasts.</title>
        <authorList>
            <person name="Riley R."/>
            <person name="Haridas S."/>
            <person name="Wolfe K.H."/>
            <person name="Lopes M.R."/>
            <person name="Hittinger C.T."/>
            <person name="Goeker M."/>
            <person name="Salamov A.A."/>
            <person name="Wisecaver J.H."/>
            <person name="Long T.M."/>
            <person name="Calvey C.H."/>
            <person name="Aerts A.L."/>
            <person name="Barry K.W."/>
            <person name="Choi C."/>
            <person name="Clum A."/>
            <person name="Coughlan A.Y."/>
            <person name="Deshpande S."/>
            <person name="Douglass A.P."/>
            <person name="Hanson S.J."/>
            <person name="Klenk H.-P."/>
            <person name="LaButti K.M."/>
            <person name="Lapidus A."/>
            <person name="Lindquist E.A."/>
            <person name="Lipzen A.M."/>
            <person name="Meier-Kolthoff J.P."/>
            <person name="Ohm R.A."/>
            <person name="Otillar R.P."/>
            <person name="Pangilinan J.L."/>
            <person name="Peng Y."/>
            <person name="Rokas A."/>
            <person name="Rosa C.A."/>
            <person name="Scheuner C."/>
            <person name="Sibirny A.A."/>
            <person name="Slot J.C."/>
            <person name="Stielow J.B."/>
            <person name="Sun H."/>
            <person name="Kurtzman C.P."/>
            <person name="Blackwell M."/>
            <person name="Grigoriev I.V."/>
            <person name="Jeffries T.W."/>
        </authorList>
    </citation>
    <scope>NUCLEOTIDE SEQUENCE [LARGE SCALE GENOMIC DNA]</scope>
    <source>
        <strain evidence="5">ATCC 18201 / CBS 1600 / BCRC 20928 / JCM 3617 / NBRC 0987 / NRRL Y-1542</strain>
    </source>
</reference>
<protein>
    <recommendedName>
        <fullName evidence="3">RRM domain-containing protein</fullName>
    </recommendedName>
</protein>
<evidence type="ECO:0000313" key="5">
    <source>
        <dbReference type="Proteomes" id="UP000094389"/>
    </source>
</evidence>
<keyword evidence="5" id="KW-1185">Reference proteome</keyword>